<evidence type="ECO:0000256" key="5">
    <source>
        <dbReference type="ARBA" id="ARBA00023136"/>
    </source>
</evidence>
<evidence type="ECO:0000313" key="8">
    <source>
        <dbReference type="EMBL" id="MEB8341020.1"/>
    </source>
</evidence>
<proteinExistence type="inferred from homology"/>
<dbReference type="PROSITE" id="PS50928">
    <property type="entry name" value="ABC_TM1"/>
    <property type="match status" value="1"/>
</dbReference>
<sequence length="249" mass="26323">MSERNCLVANDWVCGEYVRTRGQELVDATVQHLGITAASVVIGVLISFPLALLARRARAFAGPVLGVTTVLYSIPSLAMFSLLLPLFGLSVSLVVTGLVLYSLTILVRNILAGLQAVPQEAREAARGMGYGPLRLLWEVELPLALPAMLAGVRIATVSTVALTTVGSIVDYGGLGTLIVGGLQSDFKAQVLTASVLCVLLAVLADLLLLGVQRWLTPWTRVGAPARGGFRIRGLRGRGDTARVEPEKVA</sequence>
<feature type="transmembrane region" description="Helical" evidence="6">
    <location>
        <begin position="60"/>
        <end position="80"/>
    </location>
</feature>
<dbReference type="PANTHER" id="PTHR30177:SF4">
    <property type="entry name" value="OSMOPROTECTANT IMPORT PERMEASE PROTEIN OSMW"/>
    <property type="match status" value="1"/>
</dbReference>
<dbReference type="InterPro" id="IPR000515">
    <property type="entry name" value="MetI-like"/>
</dbReference>
<keyword evidence="9" id="KW-1185">Reference proteome</keyword>
<evidence type="ECO:0000313" key="9">
    <source>
        <dbReference type="Proteomes" id="UP001354931"/>
    </source>
</evidence>
<keyword evidence="3 6" id="KW-0812">Transmembrane</keyword>
<feature type="transmembrane region" description="Helical" evidence="6">
    <location>
        <begin position="33"/>
        <end position="53"/>
    </location>
</feature>
<evidence type="ECO:0000259" key="7">
    <source>
        <dbReference type="PROSITE" id="PS50928"/>
    </source>
</evidence>
<dbReference type="InterPro" id="IPR035906">
    <property type="entry name" value="MetI-like_sf"/>
</dbReference>
<dbReference type="Proteomes" id="UP001354931">
    <property type="component" value="Unassembled WGS sequence"/>
</dbReference>
<feature type="transmembrane region" description="Helical" evidence="6">
    <location>
        <begin position="189"/>
        <end position="211"/>
    </location>
</feature>
<dbReference type="InterPro" id="IPR051204">
    <property type="entry name" value="ABC_transp_perm/SBD"/>
</dbReference>
<dbReference type="CDD" id="cd06261">
    <property type="entry name" value="TM_PBP2"/>
    <property type="match status" value="1"/>
</dbReference>
<evidence type="ECO:0000256" key="6">
    <source>
        <dbReference type="RuleBase" id="RU363032"/>
    </source>
</evidence>
<feature type="domain" description="ABC transmembrane type-1" evidence="7">
    <location>
        <begin position="29"/>
        <end position="208"/>
    </location>
</feature>
<gene>
    <name evidence="8" type="ORF">OKJ99_26315</name>
</gene>
<keyword evidence="5 6" id="KW-0472">Membrane</keyword>
<dbReference type="SUPFAM" id="SSF161098">
    <property type="entry name" value="MetI-like"/>
    <property type="match status" value="1"/>
</dbReference>
<evidence type="ECO:0000256" key="3">
    <source>
        <dbReference type="ARBA" id="ARBA00022692"/>
    </source>
</evidence>
<dbReference type="EMBL" id="JAOZYC010000140">
    <property type="protein sequence ID" value="MEB8341020.1"/>
    <property type="molecule type" value="Genomic_DNA"/>
</dbReference>
<accession>A0ABU6FAE9</accession>
<evidence type="ECO:0000256" key="4">
    <source>
        <dbReference type="ARBA" id="ARBA00022989"/>
    </source>
</evidence>
<protein>
    <submittedName>
        <fullName evidence="8">ABC transporter permease</fullName>
    </submittedName>
</protein>
<dbReference type="RefSeq" id="WP_326020006.1">
    <property type="nucleotide sequence ID" value="NZ_JAOZYC010000140.1"/>
</dbReference>
<feature type="transmembrane region" description="Helical" evidence="6">
    <location>
        <begin position="143"/>
        <end position="169"/>
    </location>
</feature>
<reference evidence="8 9" key="1">
    <citation type="submission" date="2022-10" db="EMBL/GenBank/DDBJ databases">
        <authorList>
            <person name="Xie J."/>
            <person name="Shen N."/>
        </authorList>
    </citation>
    <scope>NUCLEOTIDE SEQUENCE [LARGE SCALE GENOMIC DNA]</scope>
    <source>
        <strain evidence="8 9">YIM65594</strain>
    </source>
</reference>
<evidence type="ECO:0000256" key="1">
    <source>
        <dbReference type="ARBA" id="ARBA00004141"/>
    </source>
</evidence>
<name>A0ABU6FAE9_9ACTN</name>
<comment type="subcellular location">
    <subcellularLocation>
        <location evidence="6">Cell membrane</location>
        <topology evidence="6">Multi-pass membrane protein</topology>
    </subcellularLocation>
    <subcellularLocation>
        <location evidence="1">Membrane</location>
        <topology evidence="1">Multi-pass membrane protein</topology>
    </subcellularLocation>
</comment>
<dbReference type="PANTHER" id="PTHR30177">
    <property type="entry name" value="GLYCINE BETAINE/L-PROLINE TRANSPORT SYSTEM PERMEASE PROTEIN PROW"/>
    <property type="match status" value="1"/>
</dbReference>
<evidence type="ECO:0000256" key="2">
    <source>
        <dbReference type="ARBA" id="ARBA00022448"/>
    </source>
</evidence>
<comment type="caution">
    <text evidence="8">The sequence shown here is derived from an EMBL/GenBank/DDBJ whole genome shotgun (WGS) entry which is preliminary data.</text>
</comment>
<organism evidence="8 9">
    <name type="scientific">Streptomyces endophyticus</name>
    <dbReference type="NCBI Taxonomy" id="714166"/>
    <lineage>
        <taxon>Bacteria</taxon>
        <taxon>Bacillati</taxon>
        <taxon>Actinomycetota</taxon>
        <taxon>Actinomycetes</taxon>
        <taxon>Kitasatosporales</taxon>
        <taxon>Streptomycetaceae</taxon>
        <taxon>Streptomyces</taxon>
    </lineage>
</organism>
<comment type="similarity">
    <text evidence="6">Belongs to the binding-protein-dependent transport system permease family.</text>
</comment>
<dbReference type="Pfam" id="PF00528">
    <property type="entry name" value="BPD_transp_1"/>
    <property type="match status" value="1"/>
</dbReference>
<keyword evidence="4 6" id="KW-1133">Transmembrane helix</keyword>
<feature type="transmembrane region" description="Helical" evidence="6">
    <location>
        <begin position="86"/>
        <end position="107"/>
    </location>
</feature>
<keyword evidence="2 6" id="KW-0813">Transport</keyword>
<dbReference type="Gene3D" id="1.10.3720.10">
    <property type="entry name" value="MetI-like"/>
    <property type="match status" value="1"/>
</dbReference>